<name>A0A2P6S3I0_ROSCH</name>
<feature type="compositionally biased region" description="Low complexity" evidence="1">
    <location>
        <begin position="15"/>
        <end position="25"/>
    </location>
</feature>
<dbReference type="Proteomes" id="UP000238479">
    <property type="component" value="Chromosome 2"/>
</dbReference>
<dbReference type="AlphaFoldDB" id="A0A2P6S3I0"/>
<dbReference type="EMBL" id="PDCK01000040">
    <property type="protein sequence ID" value="PRQ53240.1"/>
    <property type="molecule type" value="Genomic_DNA"/>
</dbReference>
<dbReference type="Gramene" id="PRQ53240">
    <property type="protein sequence ID" value="PRQ53240"/>
    <property type="gene ID" value="RchiOBHm_Chr2g0164321"/>
</dbReference>
<gene>
    <name evidence="2" type="ORF">RchiOBHm_Chr2g0164321</name>
</gene>
<comment type="caution">
    <text evidence="2">The sequence shown here is derived from an EMBL/GenBank/DDBJ whole genome shotgun (WGS) entry which is preliminary data.</text>
</comment>
<proteinExistence type="predicted"/>
<evidence type="ECO:0000313" key="2">
    <source>
        <dbReference type="EMBL" id="PRQ53240.1"/>
    </source>
</evidence>
<dbReference type="STRING" id="74649.A0A2P6S3I0"/>
<organism evidence="2 3">
    <name type="scientific">Rosa chinensis</name>
    <name type="common">China rose</name>
    <dbReference type="NCBI Taxonomy" id="74649"/>
    <lineage>
        <taxon>Eukaryota</taxon>
        <taxon>Viridiplantae</taxon>
        <taxon>Streptophyta</taxon>
        <taxon>Embryophyta</taxon>
        <taxon>Tracheophyta</taxon>
        <taxon>Spermatophyta</taxon>
        <taxon>Magnoliopsida</taxon>
        <taxon>eudicotyledons</taxon>
        <taxon>Gunneridae</taxon>
        <taxon>Pentapetalae</taxon>
        <taxon>rosids</taxon>
        <taxon>fabids</taxon>
        <taxon>Rosales</taxon>
        <taxon>Rosaceae</taxon>
        <taxon>Rosoideae</taxon>
        <taxon>Rosoideae incertae sedis</taxon>
        <taxon>Rosa</taxon>
    </lineage>
</organism>
<keyword evidence="3" id="KW-1185">Reference proteome</keyword>
<evidence type="ECO:0000313" key="3">
    <source>
        <dbReference type="Proteomes" id="UP000238479"/>
    </source>
</evidence>
<feature type="region of interest" description="Disordered" evidence="1">
    <location>
        <begin position="1"/>
        <end position="30"/>
    </location>
</feature>
<reference evidence="2 3" key="1">
    <citation type="journal article" date="2018" name="Nat. Genet.">
        <title>The Rosa genome provides new insights in the design of modern roses.</title>
        <authorList>
            <person name="Bendahmane M."/>
        </authorList>
    </citation>
    <scope>NUCLEOTIDE SEQUENCE [LARGE SCALE GENOMIC DNA]</scope>
    <source>
        <strain evidence="3">cv. Old Blush</strain>
    </source>
</reference>
<accession>A0A2P6S3I0</accession>
<sequence length="57" mass="6421">MKKEIDASCANDISQGGLTQGQQTQISRNEKRTEQLKNFTRTYMPALLLLYTDSGRA</sequence>
<protein>
    <submittedName>
        <fullName evidence="2">Uncharacterized protein</fullName>
    </submittedName>
</protein>
<evidence type="ECO:0000256" key="1">
    <source>
        <dbReference type="SAM" id="MobiDB-lite"/>
    </source>
</evidence>